<dbReference type="Gene3D" id="1.10.3520.10">
    <property type="entry name" value="Glycolipid transfer protein"/>
    <property type="match status" value="1"/>
</dbReference>
<organism evidence="3">
    <name type="scientific">Cryptomonas curvata</name>
    <dbReference type="NCBI Taxonomy" id="233186"/>
    <lineage>
        <taxon>Eukaryota</taxon>
        <taxon>Cryptophyceae</taxon>
        <taxon>Cryptomonadales</taxon>
        <taxon>Cryptomonadaceae</taxon>
        <taxon>Cryptomonas</taxon>
    </lineage>
</organism>
<dbReference type="SUPFAM" id="SSF110004">
    <property type="entry name" value="Glycolipid transfer protein, GLTP"/>
    <property type="match status" value="1"/>
</dbReference>
<proteinExistence type="predicted"/>
<evidence type="ECO:0000313" key="3">
    <source>
        <dbReference type="EMBL" id="CAD8664267.1"/>
    </source>
</evidence>
<evidence type="ECO:0000259" key="2">
    <source>
        <dbReference type="Pfam" id="PF08718"/>
    </source>
</evidence>
<feature type="domain" description="Glycolipid transfer protein" evidence="2">
    <location>
        <begin position="27"/>
        <end position="165"/>
    </location>
</feature>
<dbReference type="InterPro" id="IPR036497">
    <property type="entry name" value="GLTP_sf"/>
</dbReference>
<accession>A0A7S0R1Q7</accession>
<dbReference type="GO" id="GO:1902388">
    <property type="term" value="F:ceramide 1-phosphate transfer activity"/>
    <property type="evidence" value="ECO:0007669"/>
    <property type="project" value="TreeGrafter"/>
</dbReference>
<dbReference type="PANTHER" id="PTHR10219">
    <property type="entry name" value="GLYCOLIPID TRANSFER PROTEIN-RELATED"/>
    <property type="match status" value="1"/>
</dbReference>
<dbReference type="InterPro" id="IPR014830">
    <property type="entry name" value="Glycolipid_transfer_prot_dom"/>
</dbReference>
<dbReference type="AlphaFoldDB" id="A0A7S0R1Q7"/>
<sequence length="214" mass="23914">MMSATAPFFPEVIVAWKATTILYGNEIPAKEFLHAASKFVPIFDRLGPSFRPVKGDVGGNIEKLRRNLERRSEKKTIQQLVLSEPMNGNRIDSNGASSALLWYSRAMQFIFAVLLKVSEGTDGNRAAKEAYHETLSRHHGFVIKKAFEVGMMTAPSTDTMLAYLGPDKVCRDEVHTTQVERKISFLFCRPDWELAKRDSAVFARISLSGDDAAT</sequence>
<gene>
    <name evidence="3" type="ORF">CCUR1050_LOCUS33330</name>
</gene>
<dbReference type="GO" id="GO:1902387">
    <property type="term" value="F:ceramide 1-phosphate binding"/>
    <property type="evidence" value="ECO:0007669"/>
    <property type="project" value="TreeGrafter"/>
</dbReference>
<dbReference type="GO" id="GO:0016020">
    <property type="term" value="C:membrane"/>
    <property type="evidence" value="ECO:0007669"/>
    <property type="project" value="TreeGrafter"/>
</dbReference>
<dbReference type="PANTHER" id="PTHR10219:SF25">
    <property type="entry name" value="PLECKSTRIN HOMOLOGY DOMAIN-CONTAINING FAMILY A MEMBER 8"/>
    <property type="match status" value="1"/>
</dbReference>
<dbReference type="Pfam" id="PF08718">
    <property type="entry name" value="GLTP"/>
    <property type="match status" value="1"/>
</dbReference>
<dbReference type="EMBL" id="HBEZ01060681">
    <property type="protein sequence ID" value="CAD8664267.1"/>
    <property type="molecule type" value="Transcribed_RNA"/>
</dbReference>
<dbReference type="GO" id="GO:0005829">
    <property type="term" value="C:cytosol"/>
    <property type="evidence" value="ECO:0007669"/>
    <property type="project" value="TreeGrafter"/>
</dbReference>
<evidence type="ECO:0000256" key="1">
    <source>
        <dbReference type="ARBA" id="ARBA00022448"/>
    </source>
</evidence>
<name>A0A7S0R1Q7_9CRYP</name>
<reference evidence="3" key="1">
    <citation type="submission" date="2021-01" db="EMBL/GenBank/DDBJ databases">
        <authorList>
            <person name="Corre E."/>
            <person name="Pelletier E."/>
            <person name="Niang G."/>
            <person name="Scheremetjew M."/>
            <person name="Finn R."/>
            <person name="Kale V."/>
            <person name="Holt S."/>
            <person name="Cochrane G."/>
            <person name="Meng A."/>
            <person name="Brown T."/>
            <person name="Cohen L."/>
        </authorList>
    </citation>
    <scope>NUCLEOTIDE SEQUENCE</scope>
    <source>
        <strain evidence="3">CCAP979/52</strain>
    </source>
</reference>
<keyword evidence="1" id="KW-0813">Transport</keyword>
<protein>
    <recommendedName>
        <fullName evidence="2">Glycolipid transfer protein domain-containing protein</fullName>
    </recommendedName>
</protein>